<dbReference type="Pfam" id="PF00579">
    <property type="entry name" value="tRNA-synt_1b"/>
    <property type="match status" value="1"/>
</dbReference>
<dbReference type="PANTHER" id="PTHR10055:SF1">
    <property type="entry name" value="TRYPTOPHAN--TRNA LIGASE, CYTOPLASMIC"/>
    <property type="match status" value="1"/>
</dbReference>
<evidence type="ECO:0000256" key="5">
    <source>
        <dbReference type="ARBA" id="ARBA00022840"/>
    </source>
</evidence>
<evidence type="ECO:0000313" key="11">
    <source>
        <dbReference type="Proteomes" id="UP000784294"/>
    </source>
</evidence>
<dbReference type="GO" id="GO:0005737">
    <property type="term" value="C:cytoplasm"/>
    <property type="evidence" value="ECO:0007669"/>
    <property type="project" value="TreeGrafter"/>
</dbReference>
<dbReference type="SUPFAM" id="SSF52374">
    <property type="entry name" value="Nucleotidylyl transferase"/>
    <property type="match status" value="1"/>
</dbReference>
<keyword evidence="5 9" id="KW-0067">ATP-binding</keyword>
<dbReference type="GO" id="GO:0004830">
    <property type="term" value="F:tryptophan-tRNA ligase activity"/>
    <property type="evidence" value="ECO:0007669"/>
    <property type="project" value="UniProtKB-EC"/>
</dbReference>
<dbReference type="InterPro" id="IPR002305">
    <property type="entry name" value="aa-tRNA-synth_Ic"/>
</dbReference>
<evidence type="ECO:0000256" key="9">
    <source>
        <dbReference type="RuleBase" id="RU363036"/>
    </source>
</evidence>
<evidence type="ECO:0000256" key="3">
    <source>
        <dbReference type="ARBA" id="ARBA00022598"/>
    </source>
</evidence>
<keyword evidence="4 9" id="KW-0547">Nucleotide-binding</keyword>
<feature type="non-terminal residue" evidence="10">
    <location>
        <position position="217"/>
    </location>
</feature>
<dbReference type="EMBL" id="CAAALY010002842">
    <property type="protein sequence ID" value="VEL07958.1"/>
    <property type="molecule type" value="Genomic_DNA"/>
</dbReference>
<comment type="similarity">
    <text evidence="1 9">Belongs to the class-I aminoacyl-tRNA synthetase family.</text>
</comment>
<evidence type="ECO:0000313" key="10">
    <source>
        <dbReference type="EMBL" id="VEL07958.1"/>
    </source>
</evidence>
<dbReference type="PRINTS" id="PR01039">
    <property type="entry name" value="TRNASYNTHTRP"/>
</dbReference>
<evidence type="ECO:0000256" key="6">
    <source>
        <dbReference type="ARBA" id="ARBA00022917"/>
    </source>
</evidence>
<organism evidence="10 11">
    <name type="scientific">Protopolystoma xenopodis</name>
    <dbReference type="NCBI Taxonomy" id="117903"/>
    <lineage>
        <taxon>Eukaryota</taxon>
        <taxon>Metazoa</taxon>
        <taxon>Spiralia</taxon>
        <taxon>Lophotrochozoa</taxon>
        <taxon>Platyhelminthes</taxon>
        <taxon>Monogenea</taxon>
        <taxon>Polyopisthocotylea</taxon>
        <taxon>Polystomatidea</taxon>
        <taxon>Polystomatidae</taxon>
        <taxon>Protopolystoma</taxon>
    </lineage>
</organism>
<proteinExistence type="inferred from homology"/>
<dbReference type="InterPro" id="IPR002306">
    <property type="entry name" value="Trp-tRNA-ligase"/>
</dbReference>
<dbReference type="OrthoDB" id="10261385at2759"/>
<keyword evidence="7 9" id="KW-0030">Aminoacyl-tRNA synthetase</keyword>
<dbReference type="PANTHER" id="PTHR10055">
    <property type="entry name" value="TRYPTOPHANYL-TRNA SYNTHETASE"/>
    <property type="match status" value="1"/>
</dbReference>
<dbReference type="InterPro" id="IPR014729">
    <property type="entry name" value="Rossmann-like_a/b/a_fold"/>
</dbReference>
<evidence type="ECO:0000256" key="8">
    <source>
        <dbReference type="ARBA" id="ARBA00030268"/>
    </source>
</evidence>
<accession>A0A448WC04</accession>
<evidence type="ECO:0000256" key="1">
    <source>
        <dbReference type="ARBA" id="ARBA00005594"/>
    </source>
</evidence>
<name>A0A448WC04_9PLAT</name>
<keyword evidence="6 9" id="KW-0648">Protein biosynthesis</keyword>
<keyword evidence="11" id="KW-1185">Reference proteome</keyword>
<keyword evidence="3 9" id="KW-0436">Ligase</keyword>
<evidence type="ECO:0000256" key="4">
    <source>
        <dbReference type="ARBA" id="ARBA00022741"/>
    </source>
</evidence>
<evidence type="ECO:0000256" key="7">
    <source>
        <dbReference type="ARBA" id="ARBA00023146"/>
    </source>
</evidence>
<dbReference type="Gene3D" id="3.40.50.620">
    <property type="entry name" value="HUPs"/>
    <property type="match status" value="1"/>
</dbReference>
<comment type="caution">
    <text evidence="10">The sequence shown here is derived from an EMBL/GenBank/DDBJ whole genome shotgun (WGS) entry which is preliminary data.</text>
</comment>
<reference evidence="10" key="1">
    <citation type="submission" date="2018-11" db="EMBL/GenBank/DDBJ databases">
        <authorList>
            <consortium name="Pathogen Informatics"/>
        </authorList>
    </citation>
    <scope>NUCLEOTIDE SEQUENCE</scope>
</reference>
<protein>
    <recommendedName>
        <fullName evidence="2">tryptophan--tRNA ligase</fullName>
        <ecNumber evidence="2">6.1.1.2</ecNumber>
    </recommendedName>
    <alternativeName>
        <fullName evidence="8">Tryptophanyl-tRNA synthetase</fullName>
    </alternativeName>
</protein>
<dbReference type="GO" id="GO:0005524">
    <property type="term" value="F:ATP binding"/>
    <property type="evidence" value="ECO:0007669"/>
    <property type="project" value="UniProtKB-KW"/>
</dbReference>
<dbReference type="AlphaFoldDB" id="A0A448WC04"/>
<dbReference type="GO" id="GO:0006436">
    <property type="term" value="P:tryptophanyl-tRNA aminoacylation"/>
    <property type="evidence" value="ECO:0007669"/>
    <property type="project" value="InterPro"/>
</dbReference>
<dbReference type="Proteomes" id="UP000784294">
    <property type="component" value="Unassembled WGS sequence"/>
</dbReference>
<gene>
    <name evidence="10" type="ORF">PXEA_LOCUS1398</name>
</gene>
<evidence type="ECO:0000256" key="2">
    <source>
        <dbReference type="ARBA" id="ARBA00013161"/>
    </source>
</evidence>
<sequence length="217" mass="25139">MISRFWLAPLMQSEPTGDIVTPWEVKAGSDTGVDYNKLLDKFGCSEVDDALINLLENAIKVPAHHLLRRRMFFSHRELDNIIERYKHDKPFYLYTGRGPSSTSLHIGHLIPFIMTKWIQEAFDVPLVIQLTDDEKYLWQNLTLEQSLEMGRENARDIVAVGFDPNKTFIFSDFQYMGQCPEFYQNVVRVQRLVTFNQIRGIFGFNDSENIGKLAFPA</sequence>
<dbReference type="EC" id="6.1.1.2" evidence="2"/>